<dbReference type="GO" id="GO:0005829">
    <property type="term" value="C:cytosol"/>
    <property type="evidence" value="ECO:0007669"/>
    <property type="project" value="TreeGrafter"/>
</dbReference>
<keyword evidence="2 9" id="KW-0436">Ligase</keyword>
<protein>
    <recommendedName>
        <fullName evidence="9">ATP-dependent dethiobiotin synthetase BioD</fullName>
        <ecNumber evidence="9">6.3.3.3</ecNumber>
    </recommendedName>
    <alternativeName>
        <fullName evidence="9">DTB synthetase</fullName>
        <shortName evidence="9">DTBS</shortName>
    </alternativeName>
    <alternativeName>
        <fullName evidence="9">Dethiobiotin synthase</fullName>
    </alternativeName>
</protein>
<keyword evidence="6 9" id="KW-0067">ATP-binding</keyword>
<reference evidence="11" key="1">
    <citation type="submission" date="2017-07" db="EMBL/GenBank/DDBJ databases">
        <title>Draft genome sequence of Effusibacillus lacus strain skLN1.</title>
        <authorList>
            <person name="Watanabe M."/>
            <person name="Kojima H."/>
            <person name="Fukui M."/>
        </authorList>
    </citation>
    <scope>NUCLEOTIDE SEQUENCE [LARGE SCALE GENOMIC DNA]</scope>
    <source>
        <strain evidence="11">skLN1</strain>
    </source>
</reference>
<evidence type="ECO:0000256" key="9">
    <source>
        <dbReference type="HAMAP-Rule" id="MF_00336"/>
    </source>
</evidence>
<evidence type="ECO:0000256" key="8">
    <source>
        <dbReference type="ARBA" id="ARBA00047386"/>
    </source>
</evidence>
<keyword evidence="1 9" id="KW-0963">Cytoplasm</keyword>
<dbReference type="RefSeq" id="WP_096183036.1">
    <property type="nucleotide sequence ID" value="NZ_BDUF01000086.1"/>
</dbReference>
<dbReference type="InterPro" id="IPR004472">
    <property type="entry name" value="DTB_synth_BioD"/>
</dbReference>
<comment type="function">
    <text evidence="9">Catalyzes a mechanistically unusual reaction, the ATP-dependent insertion of CO2 between the N7 and N8 nitrogen atoms of 7,8-diaminopelargonic acid (DAPA, also called 7,8-diammoniononanoate) to form a ureido ring.</text>
</comment>
<dbReference type="Pfam" id="PF13500">
    <property type="entry name" value="AAA_26"/>
    <property type="match status" value="1"/>
</dbReference>
<comment type="subcellular location">
    <subcellularLocation>
        <location evidence="9">Cytoplasm</location>
    </subcellularLocation>
</comment>
<dbReference type="NCBIfam" id="TIGR00347">
    <property type="entry name" value="bioD"/>
    <property type="match status" value="1"/>
</dbReference>
<dbReference type="PANTHER" id="PTHR43210:SF2">
    <property type="entry name" value="ATP-DEPENDENT DETHIOBIOTIN SYNTHETASE BIOD 2"/>
    <property type="match status" value="1"/>
</dbReference>
<comment type="catalytic activity">
    <reaction evidence="8">
        <text>(7R,8S)-8-amino-7-(carboxyamino)nonanoate + ATP = (4R,5S)-dethiobiotin + ADP + phosphate + H(+)</text>
        <dbReference type="Rhea" id="RHEA:63684"/>
        <dbReference type="ChEBI" id="CHEBI:15378"/>
        <dbReference type="ChEBI" id="CHEBI:30616"/>
        <dbReference type="ChEBI" id="CHEBI:43474"/>
        <dbReference type="ChEBI" id="CHEBI:149470"/>
        <dbReference type="ChEBI" id="CHEBI:149473"/>
        <dbReference type="ChEBI" id="CHEBI:456216"/>
    </reaction>
</comment>
<feature type="binding site" evidence="9">
    <location>
        <position position="16"/>
    </location>
    <ligand>
        <name>Mg(2+)</name>
        <dbReference type="ChEBI" id="CHEBI:18420"/>
    </ligand>
</feature>
<comment type="cofactor">
    <cofactor evidence="9">
        <name>Mg(2+)</name>
        <dbReference type="ChEBI" id="CHEBI:18420"/>
    </cofactor>
</comment>
<dbReference type="EMBL" id="BDUF01000086">
    <property type="protein sequence ID" value="GAX91321.1"/>
    <property type="molecule type" value="Genomic_DNA"/>
</dbReference>
<dbReference type="GO" id="GO:0000287">
    <property type="term" value="F:magnesium ion binding"/>
    <property type="evidence" value="ECO:0007669"/>
    <property type="project" value="UniProtKB-UniRule"/>
</dbReference>
<evidence type="ECO:0000256" key="2">
    <source>
        <dbReference type="ARBA" id="ARBA00022598"/>
    </source>
</evidence>
<feature type="binding site" evidence="9">
    <location>
        <begin position="112"/>
        <end position="115"/>
    </location>
    <ligand>
        <name>ATP</name>
        <dbReference type="ChEBI" id="CHEBI:30616"/>
    </ligand>
</feature>
<dbReference type="CDD" id="cd03109">
    <property type="entry name" value="DTBS"/>
    <property type="match status" value="1"/>
</dbReference>
<feature type="binding site" evidence="9">
    <location>
        <begin position="12"/>
        <end position="17"/>
    </location>
    <ligand>
        <name>ATP</name>
        <dbReference type="ChEBI" id="CHEBI:30616"/>
    </ligand>
</feature>
<keyword evidence="5 9" id="KW-0093">Biotin biosynthesis</keyword>
<evidence type="ECO:0000256" key="6">
    <source>
        <dbReference type="ARBA" id="ARBA00022840"/>
    </source>
</evidence>
<feature type="binding site" evidence="9">
    <location>
        <position position="51"/>
    </location>
    <ligand>
        <name>ATP</name>
        <dbReference type="ChEBI" id="CHEBI:30616"/>
    </ligand>
</feature>
<comment type="pathway">
    <text evidence="9">Cofactor biosynthesis; biotin biosynthesis; biotin from 7,8-diaminononanoate: step 1/2.</text>
</comment>
<comment type="caution">
    <text evidence="10">The sequence shown here is derived from an EMBL/GenBank/DDBJ whole genome shotgun (WGS) entry which is preliminary data.</text>
</comment>
<dbReference type="GO" id="GO:0009102">
    <property type="term" value="P:biotin biosynthetic process"/>
    <property type="evidence" value="ECO:0007669"/>
    <property type="project" value="UniProtKB-UniRule"/>
</dbReference>
<gene>
    <name evidence="9" type="primary">bioD</name>
    <name evidence="10" type="ORF">EFBL_2987</name>
</gene>
<keyword evidence="11" id="KW-1185">Reference proteome</keyword>
<dbReference type="GO" id="GO:0004141">
    <property type="term" value="F:dethiobiotin synthase activity"/>
    <property type="evidence" value="ECO:0007669"/>
    <property type="project" value="UniProtKB-UniRule"/>
</dbReference>
<comment type="caution">
    <text evidence="9">Lacks conserved residue(s) required for the propagation of feature annotation.</text>
</comment>
<accession>A0A292YQY5</accession>
<comment type="catalytic activity">
    <reaction evidence="9">
        <text>(7R,8S)-7,8-diammoniononanoate + CO2 + ATP = (4R,5S)-dethiobiotin + ADP + phosphate + 3 H(+)</text>
        <dbReference type="Rhea" id="RHEA:15805"/>
        <dbReference type="ChEBI" id="CHEBI:15378"/>
        <dbReference type="ChEBI" id="CHEBI:16526"/>
        <dbReference type="ChEBI" id="CHEBI:30616"/>
        <dbReference type="ChEBI" id="CHEBI:43474"/>
        <dbReference type="ChEBI" id="CHEBI:149469"/>
        <dbReference type="ChEBI" id="CHEBI:149473"/>
        <dbReference type="ChEBI" id="CHEBI:456216"/>
        <dbReference type="EC" id="6.3.3.3"/>
    </reaction>
</comment>
<comment type="subunit">
    <text evidence="9">Homodimer.</text>
</comment>
<keyword evidence="4 9" id="KW-0547">Nucleotide-binding</keyword>
<dbReference type="InterPro" id="IPR027417">
    <property type="entry name" value="P-loop_NTPase"/>
</dbReference>
<feature type="binding site" evidence="9">
    <location>
        <position position="41"/>
    </location>
    <ligand>
        <name>substrate</name>
    </ligand>
</feature>
<keyword evidence="7 9" id="KW-0460">Magnesium</keyword>
<sequence>MNGLFITATDTGVGKTLIAGGMAGVLRERGVDAGVYKPLQSGHLAADPEGDAARLKTLAGVEDPLDAICPCSFSEPLAPLVAMRRAGVSVTLEDIEAGYRRIANHHPFVIVEGAGGLAVPYTENTLVADVAARLGLPLLIVARSSLGTVNQTVLTVEFARQRGIDVIGVVLSGLGSSPIGVAEQTNPGLIEQWAKVPVLGTVPWLGEHFEPPEVRQSIKESVDIDTIMSGYLLKKENSGRGQQ</sequence>
<dbReference type="UniPathway" id="UPA00078">
    <property type="reaction ID" value="UER00161"/>
</dbReference>
<dbReference type="GO" id="GO:0005524">
    <property type="term" value="F:ATP binding"/>
    <property type="evidence" value="ECO:0007669"/>
    <property type="project" value="UniProtKB-UniRule"/>
</dbReference>
<dbReference type="SUPFAM" id="SSF52540">
    <property type="entry name" value="P-loop containing nucleoside triphosphate hydrolases"/>
    <property type="match status" value="1"/>
</dbReference>
<feature type="binding site" evidence="9">
    <location>
        <begin position="203"/>
        <end position="205"/>
    </location>
    <ligand>
        <name>ATP</name>
        <dbReference type="ChEBI" id="CHEBI:30616"/>
    </ligand>
</feature>
<evidence type="ECO:0000313" key="11">
    <source>
        <dbReference type="Proteomes" id="UP000217785"/>
    </source>
</evidence>
<dbReference type="PANTHER" id="PTHR43210">
    <property type="entry name" value="DETHIOBIOTIN SYNTHETASE"/>
    <property type="match status" value="1"/>
</dbReference>
<dbReference type="HAMAP" id="MF_00336">
    <property type="entry name" value="BioD"/>
    <property type="match status" value="1"/>
</dbReference>
<evidence type="ECO:0000256" key="7">
    <source>
        <dbReference type="ARBA" id="ARBA00022842"/>
    </source>
</evidence>
<dbReference type="EC" id="6.3.3.3" evidence="9"/>
<feature type="binding site" evidence="9">
    <location>
        <position position="112"/>
    </location>
    <ligand>
        <name>Mg(2+)</name>
        <dbReference type="ChEBI" id="CHEBI:18420"/>
    </ligand>
</feature>
<dbReference type="PIRSF" id="PIRSF006755">
    <property type="entry name" value="DTB_synth"/>
    <property type="match status" value="1"/>
</dbReference>
<evidence type="ECO:0000313" key="10">
    <source>
        <dbReference type="EMBL" id="GAX91321.1"/>
    </source>
</evidence>
<dbReference type="Proteomes" id="UP000217785">
    <property type="component" value="Unassembled WGS sequence"/>
</dbReference>
<dbReference type="Gene3D" id="3.40.50.300">
    <property type="entry name" value="P-loop containing nucleotide triphosphate hydrolases"/>
    <property type="match status" value="1"/>
</dbReference>
<evidence type="ECO:0000256" key="5">
    <source>
        <dbReference type="ARBA" id="ARBA00022756"/>
    </source>
</evidence>
<proteinExistence type="inferred from homology"/>
<evidence type="ECO:0000256" key="1">
    <source>
        <dbReference type="ARBA" id="ARBA00022490"/>
    </source>
</evidence>
<feature type="binding site" evidence="9">
    <location>
        <position position="51"/>
    </location>
    <ligand>
        <name>Mg(2+)</name>
        <dbReference type="ChEBI" id="CHEBI:18420"/>
    </ligand>
</feature>
<keyword evidence="3 9" id="KW-0479">Metal-binding</keyword>
<evidence type="ECO:0000256" key="3">
    <source>
        <dbReference type="ARBA" id="ARBA00022723"/>
    </source>
</evidence>
<evidence type="ECO:0000256" key="4">
    <source>
        <dbReference type="ARBA" id="ARBA00022741"/>
    </source>
</evidence>
<dbReference type="AlphaFoldDB" id="A0A292YQY5"/>
<feature type="active site" evidence="9">
    <location>
        <position position="37"/>
    </location>
</feature>
<organism evidence="10 11">
    <name type="scientific">Effusibacillus lacus</name>
    <dbReference type="NCBI Taxonomy" id="1348429"/>
    <lineage>
        <taxon>Bacteria</taxon>
        <taxon>Bacillati</taxon>
        <taxon>Bacillota</taxon>
        <taxon>Bacilli</taxon>
        <taxon>Bacillales</taxon>
        <taxon>Alicyclobacillaceae</taxon>
        <taxon>Effusibacillus</taxon>
    </lineage>
</organism>
<name>A0A292YQY5_9BACL</name>
<dbReference type="OrthoDB" id="9802097at2"/>
<comment type="similarity">
    <text evidence="9">Belongs to the dethiobiotin synthetase family.</text>
</comment>